<evidence type="ECO:0000259" key="1">
    <source>
        <dbReference type="Pfam" id="PF09423"/>
    </source>
</evidence>
<dbReference type="InterPro" id="IPR038607">
    <property type="entry name" value="PhoD-like_sf"/>
</dbReference>
<dbReference type="SUPFAM" id="SSF56300">
    <property type="entry name" value="Metallo-dependent phosphatases"/>
    <property type="match status" value="1"/>
</dbReference>
<dbReference type="Gene3D" id="3.60.21.70">
    <property type="entry name" value="PhoD-like phosphatase"/>
    <property type="match status" value="1"/>
</dbReference>
<protein>
    <recommendedName>
        <fullName evidence="1">PhoD-like phosphatase metallophosphatase domain-containing protein</fullName>
    </recommendedName>
</protein>
<dbReference type="InterPro" id="IPR052900">
    <property type="entry name" value="Phospholipid_Metab_Enz"/>
</dbReference>
<gene>
    <name evidence="2" type="ORF">PS918_03786</name>
</gene>
<name>A0A5E7TCY0_PSEFL</name>
<dbReference type="AlphaFoldDB" id="A0A5E7TCY0"/>
<dbReference type="PANTHER" id="PTHR43606:SF2">
    <property type="entry name" value="ALKALINE PHOSPHATASE FAMILY PROTEIN (AFU_ORTHOLOGUE AFUA_5G03860)"/>
    <property type="match status" value="1"/>
</dbReference>
<accession>A0A5E7TCY0</accession>
<dbReference type="Pfam" id="PF09423">
    <property type="entry name" value="PhoD"/>
    <property type="match status" value="1"/>
</dbReference>
<evidence type="ECO:0000313" key="2">
    <source>
        <dbReference type="EMBL" id="VVP96981.1"/>
    </source>
</evidence>
<proteinExistence type="predicted"/>
<dbReference type="InterPro" id="IPR029052">
    <property type="entry name" value="Metallo-depent_PP-like"/>
</dbReference>
<dbReference type="InterPro" id="IPR018946">
    <property type="entry name" value="PhoD-like_MPP"/>
</dbReference>
<organism evidence="2 3">
    <name type="scientific">Pseudomonas fluorescens</name>
    <dbReference type="NCBI Taxonomy" id="294"/>
    <lineage>
        <taxon>Bacteria</taxon>
        <taxon>Pseudomonadati</taxon>
        <taxon>Pseudomonadota</taxon>
        <taxon>Gammaproteobacteria</taxon>
        <taxon>Pseudomonadales</taxon>
        <taxon>Pseudomonadaceae</taxon>
        <taxon>Pseudomonas</taxon>
    </lineage>
</organism>
<dbReference type="PANTHER" id="PTHR43606">
    <property type="entry name" value="PHOSPHATASE, PUTATIVE (AFU_ORTHOLOGUE AFUA_6G08710)-RELATED"/>
    <property type="match status" value="1"/>
</dbReference>
<sequence>MNSNMLKPTVGPIIGHTTPHQARIFVRGEWQSGASVFAGIRYRRIGDERWNKARFRQLMNLRDMSDVIVLHDLAADTEYEYQAGWFSPTNPGHTLETVQDLPLQWPGDVFRLRTPSSQPTTPRAYIIGSCRYLSMTAGVPWAPHLGDRIFASISTLAQRATPPISAMLMTGDQVYVDDLNFIAPDREYQEILAKYRTAFSQPHIAKLMSCMATYMILDDHEIEDNWPANKSRHDEHLYKNAITAYELYQASHGPAHQLNEEGQISHPLKQYWYQFTHGDIDWFVTDSRTRRSLAANDRRILDIEQEQTLCHWLIHSRARIKFVVTSVMFYPDRQRPADDAWEAFPEQRLRLLETIRTHRIRNVIFICGDVHGSLTSRLTHSEDSDFEVHTIVSSPLCNSKLLPYAKNSTFIFDQPLARTAAGDYRHQLNGKVISQDNFAHLIVDSEEIHVRYHDRDGNLLQSTRIELNRAEICSKA</sequence>
<dbReference type="EMBL" id="CABVIY010000005">
    <property type="protein sequence ID" value="VVP96981.1"/>
    <property type="molecule type" value="Genomic_DNA"/>
</dbReference>
<reference evidence="2 3" key="1">
    <citation type="submission" date="2019-09" db="EMBL/GenBank/DDBJ databases">
        <authorList>
            <person name="Chandra G."/>
            <person name="Truman W A."/>
        </authorList>
    </citation>
    <scope>NUCLEOTIDE SEQUENCE [LARGE SCALE GENOMIC DNA]</scope>
    <source>
        <strain evidence="2">PS918</strain>
    </source>
</reference>
<dbReference type="Proteomes" id="UP000326611">
    <property type="component" value="Unassembled WGS sequence"/>
</dbReference>
<evidence type="ECO:0000313" key="3">
    <source>
        <dbReference type="Proteomes" id="UP000326611"/>
    </source>
</evidence>
<feature type="domain" description="PhoD-like phosphatase metallophosphatase" evidence="1">
    <location>
        <begin position="149"/>
        <end position="406"/>
    </location>
</feature>